<dbReference type="RefSeq" id="WP_322776763.1">
    <property type="nucleotide sequence ID" value="NZ_JARJFB010000054.1"/>
</dbReference>
<feature type="domain" description="Phosphodiester glycosidase" evidence="1">
    <location>
        <begin position="190"/>
        <end position="293"/>
    </location>
</feature>
<dbReference type="GO" id="GO:0016798">
    <property type="term" value="F:hydrolase activity, acting on glycosyl bonds"/>
    <property type="evidence" value="ECO:0007669"/>
    <property type="project" value="UniProtKB-KW"/>
</dbReference>
<gene>
    <name evidence="2" type="ORF">Megvenef_00835</name>
</gene>
<evidence type="ECO:0000259" key="1">
    <source>
        <dbReference type="Pfam" id="PF09992"/>
    </source>
</evidence>
<name>A0ABU5NCJ8_9RICK</name>
<comment type="caution">
    <text evidence="2">The sequence shown here is derived from an EMBL/GenBank/DDBJ whole genome shotgun (WGS) entry which is preliminary data.</text>
</comment>
<sequence length="386" mass="43382">MSIFKALILIFILLLSLPIKADHQYNLIERDGHKIHVVIIDPKEYKASLVVAHDQVFGRERVGEIAKRENAQIAINAGFFEIGDNQDGRPTGTLVSNGEVYGMRVTEHACLVKNVDKFSVEIVTPSLEVSIAKKIIKPNKFNRFAKGKDVFYFNRNWGPSTLSSYSDRKEVIINREFKVHELSMHGNSKIPEGGYVLSFPTVYDLSEIKVGQKVQFTWTPNHFAKSDNFSVMGLPSLIINGKTRENLSNEEKHARTAFGIKEDGNIVIVLAEHVYRKEASSVTFSEVKKIMDKKNISIVDMKVADMKKIIFDDLNTDSKSVGLTMLELANFMKEMGCYEAINLDGGGSSTMYVDGKYINESFGDKDEAEGQKLVRPISDAIVFKLR</sequence>
<keyword evidence="2" id="KW-0326">Glycosidase</keyword>
<evidence type="ECO:0000313" key="3">
    <source>
        <dbReference type="Proteomes" id="UP001291687"/>
    </source>
</evidence>
<evidence type="ECO:0000313" key="2">
    <source>
        <dbReference type="EMBL" id="MEA0970866.1"/>
    </source>
</evidence>
<keyword evidence="2" id="KW-0378">Hydrolase</keyword>
<feature type="domain" description="Phosphodiester glycosidase" evidence="1">
    <location>
        <begin position="318"/>
        <end position="383"/>
    </location>
</feature>
<accession>A0ABU5NCJ8</accession>
<dbReference type="Pfam" id="PF09992">
    <property type="entry name" value="NAGPA"/>
    <property type="match status" value="2"/>
</dbReference>
<keyword evidence="3" id="KW-1185">Reference proteome</keyword>
<dbReference type="PANTHER" id="PTHR40446">
    <property type="entry name" value="N-ACETYLGLUCOSAMINE-1-PHOSPHODIESTER ALPHA-N-ACETYLGLUCOSAMINIDASE"/>
    <property type="match status" value="1"/>
</dbReference>
<protein>
    <submittedName>
        <fullName evidence="2">Phosphodiester glycosidase family protein</fullName>
    </submittedName>
</protein>
<dbReference type="PANTHER" id="PTHR40446:SF2">
    <property type="entry name" value="N-ACETYLGLUCOSAMINE-1-PHOSPHODIESTER ALPHA-N-ACETYLGLUCOSAMINIDASE"/>
    <property type="match status" value="1"/>
</dbReference>
<dbReference type="EMBL" id="JARJFB010000054">
    <property type="protein sequence ID" value="MEA0970866.1"/>
    <property type="molecule type" value="Genomic_DNA"/>
</dbReference>
<dbReference type="InterPro" id="IPR018711">
    <property type="entry name" value="NAGPA"/>
</dbReference>
<reference evidence="2 3" key="1">
    <citation type="submission" date="2023-03" db="EMBL/GenBank/DDBJ databases">
        <title>Host association and intracellularity evolved multiple times independently in the Rickettsiales.</title>
        <authorList>
            <person name="Castelli M."/>
            <person name="Nardi T."/>
            <person name="Gammuto L."/>
            <person name="Bellinzona G."/>
            <person name="Sabaneyeva E."/>
            <person name="Potekhin A."/>
            <person name="Serra V."/>
            <person name="Petroni G."/>
            <person name="Sassera D."/>
        </authorList>
    </citation>
    <scope>NUCLEOTIDE SEQUENCE [LARGE SCALE GENOMIC DNA]</scope>
    <source>
        <strain evidence="2 3">Sr 2-6</strain>
    </source>
</reference>
<proteinExistence type="predicted"/>
<organism evidence="2 3">
    <name type="scientific">Candidatus Megaera venefica</name>
    <dbReference type="NCBI Taxonomy" id="2055910"/>
    <lineage>
        <taxon>Bacteria</taxon>
        <taxon>Pseudomonadati</taxon>
        <taxon>Pseudomonadota</taxon>
        <taxon>Alphaproteobacteria</taxon>
        <taxon>Rickettsiales</taxon>
        <taxon>Rickettsiaceae</taxon>
        <taxon>Candidatus Megaera</taxon>
    </lineage>
</organism>
<dbReference type="Proteomes" id="UP001291687">
    <property type="component" value="Unassembled WGS sequence"/>
</dbReference>